<feature type="transmembrane region" description="Helical" evidence="1">
    <location>
        <begin position="20"/>
        <end position="38"/>
    </location>
</feature>
<reference evidence="2 3" key="1">
    <citation type="journal article" date="2018" name="Nat. Biotechnol.">
        <title>A standardized bacterial taxonomy based on genome phylogeny substantially revises the tree of life.</title>
        <authorList>
            <person name="Parks D.H."/>
            <person name="Chuvochina M."/>
            <person name="Waite D.W."/>
            <person name="Rinke C."/>
            <person name="Skarshewski A."/>
            <person name="Chaumeil P.A."/>
            <person name="Hugenholtz P."/>
        </authorList>
    </citation>
    <scope>NUCLEOTIDE SEQUENCE [LARGE SCALE GENOMIC DNA]</scope>
    <source>
        <strain evidence="2">UBA9375</strain>
    </source>
</reference>
<dbReference type="AlphaFoldDB" id="A0A3D3R572"/>
<evidence type="ECO:0000313" key="3">
    <source>
        <dbReference type="Proteomes" id="UP000263642"/>
    </source>
</evidence>
<sequence>MQYLKKFLVDEDGPTAVEYAVMLAAIVMVCIAAIAAIGTRTNGLFENATTEMHNHGM</sequence>
<proteinExistence type="predicted"/>
<dbReference type="EMBL" id="DQAY01000076">
    <property type="protein sequence ID" value="HCO23955.1"/>
    <property type="molecule type" value="Genomic_DNA"/>
</dbReference>
<organism evidence="2 3">
    <name type="scientific">Gimesia maris</name>
    <dbReference type="NCBI Taxonomy" id="122"/>
    <lineage>
        <taxon>Bacteria</taxon>
        <taxon>Pseudomonadati</taxon>
        <taxon>Planctomycetota</taxon>
        <taxon>Planctomycetia</taxon>
        <taxon>Planctomycetales</taxon>
        <taxon>Planctomycetaceae</taxon>
        <taxon>Gimesia</taxon>
    </lineage>
</organism>
<keyword evidence="1" id="KW-0472">Membrane</keyword>
<evidence type="ECO:0000313" key="2">
    <source>
        <dbReference type="EMBL" id="HCO23955.1"/>
    </source>
</evidence>
<dbReference type="Proteomes" id="UP000263642">
    <property type="component" value="Unassembled WGS sequence"/>
</dbReference>
<accession>A0A3D3R572</accession>
<gene>
    <name evidence="2" type="ORF">DIT97_13225</name>
</gene>
<evidence type="ECO:0000256" key="1">
    <source>
        <dbReference type="SAM" id="Phobius"/>
    </source>
</evidence>
<protein>
    <submittedName>
        <fullName evidence="2">Flp family type IVb pilin</fullName>
    </submittedName>
</protein>
<keyword evidence="1" id="KW-1133">Transmembrane helix</keyword>
<keyword evidence="1" id="KW-0812">Transmembrane</keyword>
<name>A0A3D3R572_9PLAN</name>
<comment type="caution">
    <text evidence="2">The sequence shown here is derived from an EMBL/GenBank/DDBJ whole genome shotgun (WGS) entry which is preliminary data.</text>
</comment>